<dbReference type="InterPro" id="IPR013087">
    <property type="entry name" value="Znf_C2H2_type"/>
</dbReference>
<dbReference type="PROSITE" id="PS00028">
    <property type="entry name" value="ZINC_FINGER_C2H2_1"/>
    <property type="match status" value="2"/>
</dbReference>
<organism evidence="10 11">
    <name type="scientific">Haemaphysalis longicornis</name>
    <name type="common">Bush tick</name>
    <dbReference type="NCBI Taxonomy" id="44386"/>
    <lineage>
        <taxon>Eukaryota</taxon>
        <taxon>Metazoa</taxon>
        <taxon>Ecdysozoa</taxon>
        <taxon>Arthropoda</taxon>
        <taxon>Chelicerata</taxon>
        <taxon>Arachnida</taxon>
        <taxon>Acari</taxon>
        <taxon>Parasitiformes</taxon>
        <taxon>Ixodida</taxon>
        <taxon>Ixodoidea</taxon>
        <taxon>Ixodidae</taxon>
        <taxon>Haemaphysalinae</taxon>
        <taxon>Haemaphysalis</taxon>
    </lineage>
</organism>
<dbReference type="Gene3D" id="3.30.160.60">
    <property type="entry name" value="Classic Zinc Finger"/>
    <property type="match status" value="3"/>
</dbReference>
<feature type="domain" description="C2H2-type" evidence="9">
    <location>
        <begin position="515"/>
        <end position="542"/>
    </location>
</feature>
<dbReference type="GO" id="GO:0005634">
    <property type="term" value="C:nucleus"/>
    <property type="evidence" value="ECO:0007669"/>
    <property type="project" value="UniProtKB-SubCell"/>
</dbReference>
<reference evidence="10 11" key="1">
    <citation type="journal article" date="2020" name="Cell">
        <title>Large-Scale Comparative Analyses of Tick Genomes Elucidate Their Genetic Diversity and Vector Capacities.</title>
        <authorList>
            <consortium name="Tick Genome and Microbiome Consortium (TIGMIC)"/>
            <person name="Jia N."/>
            <person name="Wang J."/>
            <person name="Shi W."/>
            <person name="Du L."/>
            <person name="Sun Y."/>
            <person name="Zhan W."/>
            <person name="Jiang J.F."/>
            <person name="Wang Q."/>
            <person name="Zhang B."/>
            <person name="Ji P."/>
            <person name="Bell-Sakyi L."/>
            <person name="Cui X.M."/>
            <person name="Yuan T.T."/>
            <person name="Jiang B.G."/>
            <person name="Yang W.F."/>
            <person name="Lam T.T."/>
            <person name="Chang Q.C."/>
            <person name="Ding S.J."/>
            <person name="Wang X.J."/>
            <person name="Zhu J.G."/>
            <person name="Ruan X.D."/>
            <person name="Zhao L."/>
            <person name="Wei J.T."/>
            <person name="Ye R.Z."/>
            <person name="Que T.C."/>
            <person name="Du C.H."/>
            <person name="Zhou Y.H."/>
            <person name="Cheng J.X."/>
            <person name="Dai P.F."/>
            <person name="Guo W.B."/>
            <person name="Han X.H."/>
            <person name="Huang E.J."/>
            <person name="Li L.F."/>
            <person name="Wei W."/>
            <person name="Gao Y.C."/>
            <person name="Liu J.Z."/>
            <person name="Shao H.Z."/>
            <person name="Wang X."/>
            <person name="Wang C.C."/>
            <person name="Yang T.C."/>
            <person name="Huo Q.B."/>
            <person name="Li W."/>
            <person name="Chen H.Y."/>
            <person name="Chen S.E."/>
            <person name="Zhou L.G."/>
            <person name="Ni X.B."/>
            <person name="Tian J.H."/>
            <person name="Sheng Y."/>
            <person name="Liu T."/>
            <person name="Pan Y.S."/>
            <person name="Xia L.Y."/>
            <person name="Li J."/>
            <person name="Zhao F."/>
            <person name="Cao W.C."/>
        </authorList>
    </citation>
    <scope>NUCLEOTIDE SEQUENCE [LARGE SCALE GENOMIC DNA]</scope>
    <source>
        <strain evidence="10">HaeL-2018</strain>
    </source>
</reference>
<dbReference type="PANTHER" id="PTHR23226">
    <property type="entry name" value="ZINC FINGER AND SCAN DOMAIN-CONTAINING"/>
    <property type="match status" value="1"/>
</dbReference>
<evidence type="ECO:0000256" key="7">
    <source>
        <dbReference type="PROSITE-ProRule" id="PRU00042"/>
    </source>
</evidence>
<evidence type="ECO:0000256" key="5">
    <source>
        <dbReference type="ARBA" id="ARBA00022833"/>
    </source>
</evidence>
<gene>
    <name evidence="10" type="ORF">HPB48_012240</name>
</gene>
<sequence>MPSAGVREEREKNDSLLEVFDDVQAFLSDQVVRSIPHSIEAFFHENGVPGKLHEDISNACLRYMIHGSFLDIITAREILQKHLQQQDAAVGLQQVAGADEVALSIAFHDHCADVASHEVIGTDVIEDCPELGTSGEDAFCSANETTLLVNVVADGAACNEFCPTSLQHTFDQVETAAAVDGSGSGGVLDKDAQQTGCDTSVVSNPVVIEIHCSKLEDAMLSLPLTIPAIHDVGEEQQQFLEDAAAVVVAGCTSDGVMEDAENETAAEQASEVQKRKRNYEEVTPFKYFCELCSFKTKRNSHYLKHIKIHEKVSTLHSCDQCPFTTMRLGHLRRHAATHSSQLHRCTHCSYSTDDPKLLLRHNRMRHYRAKRARGAPGKPMECPHCSYRTTRPLLLARHRLRHAGDGETLPAGLVGLPCTSAASAGTRRTARSTWCGTGPTCTEGRGPFCATGAARPSSAPTPCASTSSPTPAPMTRGAPMPPPSPAHSATRSEGGRYPVGKLALCIPPEISSAVAMADDCTQVFRTHSHLSEHQAIHSTARPFLCEICGSAFKTRSVQRKHVQSVHNNPRAFCCSCCSKKFNTQYALKRHQKLHLSLPPEPPHLNPPAPPLLPPPPPEESVVHHTHQTFQDVLGSSAPAMSGPVAEVPGLEHVITTVPIQDTCDVIGQISTAMLQPAETATLLYLTSPLPPF</sequence>
<feature type="domain" description="C2H2-type" evidence="9">
    <location>
        <begin position="543"/>
        <end position="571"/>
    </location>
</feature>
<evidence type="ECO:0000313" key="11">
    <source>
        <dbReference type="Proteomes" id="UP000821853"/>
    </source>
</evidence>
<keyword evidence="4 7" id="KW-0863">Zinc-finger</keyword>
<feature type="region of interest" description="Disordered" evidence="8">
    <location>
        <begin position="596"/>
        <end position="621"/>
    </location>
</feature>
<proteinExistence type="predicted"/>
<name>A0A9J6G892_HAELO</name>
<evidence type="ECO:0000256" key="4">
    <source>
        <dbReference type="ARBA" id="ARBA00022771"/>
    </source>
</evidence>
<dbReference type="GO" id="GO:0000981">
    <property type="term" value="F:DNA-binding transcription factor activity, RNA polymerase II-specific"/>
    <property type="evidence" value="ECO:0007669"/>
    <property type="project" value="TreeGrafter"/>
</dbReference>
<feature type="compositionally biased region" description="Low complexity" evidence="8">
    <location>
        <begin position="456"/>
        <end position="478"/>
    </location>
</feature>
<dbReference type="EMBL" id="JABSTR010000005">
    <property type="protein sequence ID" value="KAH9370937.1"/>
    <property type="molecule type" value="Genomic_DNA"/>
</dbReference>
<dbReference type="SUPFAM" id="SSF57667">
    <property type="entry name" value="beta-beta-alpha zinc fingers"/>
    <property type="match status" value="2"/>
</dbReference>
<evidence type="ECO:0000256" key="3">
    <source>
        <dbReference type="ARBA" id="ARBA00022737"/>
    </source>
</evidence>
<dbReference type="OMA" id="CLRYMIH"/>
<dbReference type="GO" id="GO:0000978">
    <property type="term" value="F:RNA polymerase II cis-regulatory region sequence-specific DNA binding"/>
    <property type="evidence" value="ECO:0007669"/>
    <property type="project" value="TreeGrafter"/>
</dbReference>
<evidence type="ECO:0000259" key="9">
    <source>
        <dbReference type="PROSITE" id="PS50157"/>
    </source>
</evidence>
<dbReference type="PANTHER" id="PTHR23226:SF416">
    <property type="entry name" value="FI01424P"/>
    <property type="match status" value="1"/>
</dbReference>
<dbReference type="Proteomes" id="UP000821853">
    <property type="component" value="Chromosome 3"/>
</dbReference>
<keyword evidence="5" id="KW-0862">Zinc</keyword>
<dbReference type="GO" id="GO:0008270">
    <property type="term" value="F:zinc ion binding"/>
    <property type="evidence" value="ECO:0007669"/>
    <property type="project" value="UniProtKB-KW"/>
</dbReference>
<evidence type="ECO:0000256" key="6">
    <source>
        <dbReference type="ARBA" id="ARBA00023242"/>
    </source>
</evidence>
<evidence type="ECO:0000313" key="10">
    <source>
        <dbReference type="EMBL" id="KAH9370937.1"/>
    </source>
</evidence>
<feature type="compositionally biased region" description="Pro residues" evidence="8">
    <location>
        <begin position="598"/>
        <end position="618"/>
    </location>
</feature>
<feature type="domain" description="C2H2-type" evidence="9">
    <location>
        <begin position="572"/>
        <end position="599"/>
    </location>
</feature>
<evidence type="ECO:0000256" key="2">
    <source>
        <dbReference type="ARBA" id="ARBA00022723"/>
    </source>
</evidence>
<dbReference type="OrthoDB" id="3561125at2759"/>
<keyword evidence="11" id="KW-1185">Reference proteome</keyword>
<evidence type="ECO:0000256" key="1">
    <source>
        <dbReference type="ARBA" id="ARBA00004123"/>
    </source>
</evidence>
<keyword evidence="2" id="KW-0479">Metal-binding</keyword>
<dbReference type="VEuPathDB" id="VectorBase:HLOH_040653"/>
<evidence type="ECO:0000256" key="8">
    <source>
        <dbReference type="SAM" id="MobiDB-lite"/>
    </source>
</evidence>
<comment type="caution">
    <text evidence="10">The sequence shown here is derived from an EMBL/GenBank/DDBJ whole genome shotgun (WGS) entry which is preliminary data.</text>
</comment>
<feature type="region of interest" description="Disordered" evidence="8">
    <location>
        <begin position="456"/>
        <end position="493"/>
    </location>
</feature>
<keyword evidence="3" id="KW-0677">Repeat</keyword>
<dbReference type="SMART" id="SM00355">
    <property type="entry name" value="ZnF_C2H2"/>
    <property type="match status" value="7"/>
</dbReference>
<comment type="subcellular location">
    <subcellularLocation>
        <location evidence="1">Nucleus</location>
    </subcellularLocation>
</comment>
<accession>A0A9J6G892</accession>
<keyword evidence="6" id="KW-0539">Nucleus</keyword>
<protein>
    <recommendedName>
        <fullName evidence="9">C2H2-type domain-containing protein</fullName>
    </recommendedName>
</protein>
<dbReference type="PROSITE" id="PS50157">
    <property type="entry name" value="ZINC_FINGER_C2H2_2"/>
    <property type="match status" value="3"/>
</dbReference>
<dbReference type="InterPro" id="IPR036236">
    <property type="entry name" value="Znf_C2H2_sf"/>
</dbReference>
<dbReference type="AlphaFoldDB" id="A0A9J6G892"/>